<evidence type="ECO:0008006" key="4">
    <source>
        <dbReference type="Google" id="ProtNLM"/>
    </source>
</evidence>
<dbReference type="RefSeq" id="WP_239039589.1">
    <property type="nucleotide sequence ID" value="NZ_BAAAEY010000001.1"/>
</dbReference>
<reference evidence="2 3" key="1">
    <citation type="submission" date="2017-05" db="EMBL/GenBank/DDBJ databases">
        <authorList>
            <person name="Varghese N."/>
            <person name="Submissions S."/>
        </authorList>
    </citation>
    <scope>NUCLEOTIDE SEQUENCE [LARGE SCALE GENOMIC DNA]</scope>
    <source>
        <strain evidence="2 3">CGMCC 1.7287</strain>
    </source>
</reference>
<keyword evidence="3" id="KW-1185">Reference proteome</keyword>
<comment type="caution">
    <text evidence="2">The sequence shown here is derived from an EMBL/GenBank/DDBJ whole genome shotgun (WGS) entry which is preliminary data.</text>
</comment>
<evidence type="ECO:0000313" key="3">
    <source>
        <dbReference type="Proteomes" id="UP001159257"/>
    </source>
</evidence>
<dbReference type="InterPro" id="IPR036182">
    <property type="entry name" value="PCuAC_sf"/>
</dbReference>
<keyword evidence="1" id="KW-0732">Signal</keyword>
<dbReference type="EMBL" id="FXWV01000004">
    <property type="protein sequence ID" value="SMR73510.1"/>
    <property type="molecule type" value="Genomic_DNA"/>
</dbReference>
<sequence>MKKLLTLFTSSLLLSSAATAADISVEGAYARATAPGQPNSAVFMQIGNGGDATSLVGASSHAAQVVELHAHLHDQGVMRMRKIDAIELPAKSQIELAPGGLHIMLIGLESPLKAGSQIDMVLEFADGTSEALMVPVQHVMPAGMGHGQSMSHDKRN</sequence>
<evidence type="ECO:0000256" key="1">
    <source>
        <dbReference type="SAM" id="SignalP"/>
    </source>
</evidence>
<feature type="signal peptide" evidence="1">
    <location>
        <begin position="1"/>
        <end position="20"/>
    </location>
</feature>
<dbReference type="PANTHER" id="PTHR36302">
    <property type="entry name" value="BLR7088 PROTEIN"/>
    <property type="match status" value="1"/>
</dbReference>
<name>A0ABY1RZ17_9GAMM</name>
<feature type="chain" id="PRO_5045503064" description="Copper(I)-binding protein" evidence="1">
    <location>
        <begin position="21"/>
        <end position="156"/>
    </location>
</feature>
<dbReference type="Pfam" id="PF04314">
    <property type="entry name" value="PCuAC"/>
    <property type="match status" value="1"/>
</dbReference>
<dbReference type="SUPFAM" id="SSF110087">
    <property type="entry name" value="DR1885-like metal-binding protein"/>
    <property type="match status" value="1"/>
</dbReference>
<dbReference type="InterPro" id="IPR007410">
    <property type="entry name" value="LpqE-like"/>
</dbReference>
<proteinExistence type="predicted"/>
<gene>
    <name evidence="2" type="ORF">SAMN04487964_104173</name>
</gene>
<dbReference type="Gene3D" id="2.60.40.1890">
    <property type="entry name" value="PCu(A)C copper chaperone"/>
    <property type="match status" value="1"/>
</dbReference>
<protein>
    <recommendedName>
        <fullName evidence="4">Copper(I)-binding protein</fullName>
    </recommendedName>
</protein>
<dbReference type="InterPro" id="IPR058248">
    <property type="entry name" value="Lxx211020-like"/>
</dbReference>
<evidence type="ECO:0000313" key="2">
    <source>
        <dbReference type="EMBL" id="SMR73510.1"/>
    </source>
</evidence>
<dbReference type="Proteomes" id="UP001159257">
    <property type="component" value="Unassembled WGS sequence"/>
</dbReference>
<dbReference type="PANTHER" id="PTHR36302:SF1">
    <property type="entry name" value="COPPER CHAPERONE PCU(A)C"/>
    <property type="match status" value="1"/>
</dbReference>
<accession>A0ABY1RZ17</accession>
<organism evidence="2 3">
    <name type="scientific">Marinobacterium sediminicola</name>
    <dbReference type="NCBI Taxonomy" id="518898"/>
    <lineage>
        <taxon>Bacteria</taxon>
        <taxon>Pseudomonadati</taxon>
        <taxon>Pseudomonadota</taxon>
        <taxon>Gammaproteobacteria</taxon>
        <taxon>Oceanospirillales</taxon>
        <taxon>Oceanospirillaceae</taxon>
        <taxon>Marinobacterium</taxon>
    </lineage>
</organism>